<accession>A0ABP7NG63</accession>
<protein>
    <submittedName>
        <fullName evidence="2">Uncharacterized protein</fullName>
    </submittedName>
</protein>
<name>A0ABP7NG63_9ACTN</name>
<sequence>MRRTSSPSDGGSSRGGGSTEPYAPSAPGSSGLSANTPAAPASAVPVNAPVVPGSVNRPGSAPASLGVPHPDGAAPGVAPATPPAPAPPAPAVPAPPAPTAPAPDPPAPAVPGPGATVPGPVPAGPASVSVPVSAPPLAAGILPSRCGGTLASAGAGPSPAEVIGCAGTAGSPVGPL</sequence>
<dbReference type="Proteomes" id="UP001501000">
    <property type="component" value="Unassembled WGS sequence"/>
</dbReference>
<evidence type="ECO:0000313" key="2">
    <source>
        <dbReference type="EMBL" id="GAA3945743.1"/>
    </source>
</evidence>
<feature type="compositionally biased region" description="Low complexity" evidence="1">
    <location>
        <begin position="66"/>
        <end position="79"/>
    </location>
</feature>
<feature type="compositionally biased region" description="Low complexity" evidence="1">
    <location>
        <begin position="112"/>
        <end position="140"/>
    </location>
</feature>
<gene>
    <name evidence="2" type="ORF">GCM10022244_61260</name>
</gene>
<proteinExistence type="predicted"/>
<feature type="region of interest" description="Disordered" evidence="1">
    <location>
        <begin position="1"/>
        <end position="176"/>
    </location>
</feature>
<comment type="caution">
    <text evidence="2">The sequence shown here is derived from an EMBL/GenBank/DDBJ whole genome shotgun (WGS) entry which is preliminary data.</text>
</comment>
<feature type="compositionally biased region" description="Low complexity" evidence="1">
    <location>
        <begin position="23"/>
        <end position="56"/>
    </location>
</feature>
<dbReference type="EMBL" id="BAABAJ010000047">
    <property type="protein sequence ID" value="GAA3945743.1"/>
    <property type="molecule type" value="Genomic_DNA"/>
</dbReference>
<keyword evidence="3" id="KW-1185">Reference proteome</keyword>
<feature type="compositionally biased region" description="Low complexity" evidence="1">
    <location>
        <begin position="1"/>
        <end position="11"/>
    </location>
</feature>
<feature type="compositionally biased region" description="Pro residues" evidence="1">
    <location>
        <begin position="80"/>
        <end position="111"/>
    </location>
</feature>
<evidence type="ECO:0000256" key="1">
    <source>
        <dbReference type="SAM" id="MobiDB-lite"/>
    </source>
</evidence>
<evidence type="ECO:0000313" key="3">
    <source>
        <dbReference type="Proteomes" id="UP001501000"/>
    </source>
</evidence>
<organism evidence="2 3">
    <name type="scientific">Streptomyces gulbargensis</name>
    <dbReference type="NCBI Taxonomy" id="364901"/>
    <lineage>
        <taxon>Bacteria</taxon>
        <taxon>Bacillati</taxon>
        <taxon>Actinomycetota</taxon>
        <taxon>Actinomycetes</taxon>
        <taxon>Kitasatosporales</taxon>
        <taxon>Streptomycetaceae</taxon>
        <taxon>Streptomyces</taxon>
    </lineage>
</organism>
<reference evidence="3" key="1">
    <citation type="journal article" date="2019" name="Int. J. Syst. Evol. Microbiol.">
        <title>The Global Catalogue of Microorganisms (GCM) 10K type strain sequencing project: providing services to taxonomists for standard genome sequencing and annotation.</title>
        <authorList>
            <consortium name="The Broad Institute Genomics Platform"/>
            <consortium name="The Broad Institute Genome Sequencing Center for Infectious Disease"/>
            <person name="Wu L."/>
            <person name="Ma J."/>
        </authorList>
    </citation>
    <scope>NUCLEOTIDE SEQUENCE [LARGE SCALE GENOMIC DNA]</scope>
    <source>
        <strain evidence="3">JCM 16956</strain>
    </source>
</reference>